<dbReference type="Pfam" id="PF00765">
    <property type="entry name" value="Autoind_synth"/>
    <property type="match status" value="1"/>
</dbReference>
<evidence type="ECO:0000256" key="4">
    <source>
        <dbReference type="ARBA" id="ARBA00022691"/>
    </source>
</evidence>
<dbReference type="Gene3D" id="3.40.630.30">
    <property type="match status" value="1"/>
</dbReference>
<proteinExistence type="inferred from homology"/>
<keyword evidence="2 7" id="KW-0673">Quorum sensing</keyword>
<comment type="caution">
    <text evidence="9">The sequence shown here is derived from an EMBL/GenBank/DDBJ whole genome shotgun (WGS) entry which is preliminary data.</text>
</comment>
<evidence type="ECO:0000313" key="9">
    <source>
        <dbReference type="EMBL" id="NHZ67040.1"/>
    </source>
</evidence>
<evidence type="ECO:0000256" key="6">
    <source>
        <dbReference type="ARBA" id="ARBA00048576"/>
    </source>
</evidence>
<keyword evidence="10" id="KW-1185">Reference proteome</keyword>
<dbReference type="PROSITE" id="PS51187">
    <property type="entry name" value="AUTOINDUCER_SYNTH_2"/>
    <property type="match status" value="1"/>
</dbReference>
<dbReference type="PANTHER" id="PTHR39322">
    <property type="entry name" value="ACYL-HOMOSERINE-LACTONE SYNTHASE"/>
    <property type="match status" value="1"/>
</dbReference>
<name>A0ABX0N4S0_9BURK</name>
<comment type="similarity">
    <text evidence="7 8">Belongs to the autoinducer synthase family.</text>
</comment>
<dbReference type="InterPro" id="IPR018311">
    <property type="entry name" value="Autoind_synth_CS"/>
</dbReference>
<evidence type="ECO:0000256" key="8">
    <source>
        <dbReference type="RuleBase" id="RU361135"/>
    </source>
</evidence>
<gene>
    <name evidence="9" type="ORF">F1735_33065</name>
</gene>
<evidence type="ECO:0000256" key="2">
    <source>
        <dbReference type="ARBA" id="ARBA00022654"/>
    </source>
</evidence>
<dbReference type="InterPro" id="IPR016181">
    <property type="entry name" value="Acyl_CoA_acyltransferase"/>
</dbReference>
<evidence type="ECO:0000256" key="5">
    <source>
        <dbReference type="ARBA" id="ARBA00022929"/>
    </source>
</evidence>
<dbReference type="PROSITE" id="PS00949">
    <property type="entry name" value="AUTOINDUCER_SYNTH_1"/>
    <property type="match status" value="1"/>
</dbReference>
<evidence type="ECO:0000256" key="7">
    <source>
        <dbReference type="PROSITE-ProRule" id="PRU00533"/>
    </source>
</evidence>
<dbReference type="EC" id="2.3.1.184" evidence="1 8"/>
<dbReference type="InterPro" id="IPR001690">
    <property type="entry name" value="Autoind_synthase"/>
</dbReference>
<organism evidence="9 10">
    <name type="scientific">Massilia genomosp. 1</name>
    <dbReference type="NCBI Taxonomy" id="2609280"/>
    <lineage>
        <taxon>Bacteria</taxon>
        <taxon>Pseudomonadati</taxon>
        <taxon>Pseudomonadota</taxon>
        <taxon>Betaproteobacteria</taxon>
        <taxon>Burkholderiales</taxon>
        <taxon>Oxalobacteraceae</taxon>
        <taxon>Telluria group</taxon>
        <taxon>Massilia</taxon>
    </lineage>
</organism>
<sequence length="200" mass="22126">MNTMYAKASQLKLVDLNQIFSYRYAVFVERLKWTLPDAGAGLEVDQFDRDSTYHVCIRDAGATVGYSRLIPTTETYLLSEVFPELMDAAIIPRSSAVWELSRFCSVDLRSPNGHGRQADFWGCQAVLRAAVQCALEHDVKRLIAVSAVAMERILSRLGVNASRASPTMQLHGHSVFAFWIELDDVTKNALGITFPGAVAA</sequence>
<dbReference type="SUPFAM" id="SSF55729">
    <property type="entry name" value="Acyl-CoA N-acyltransferases (Nat)"/>
    <property type="match status" value="1"/>
</dbReference>
<keyword evidence="3 8" id="KW-0808">Transferase</keyword>
<protein>
    <recommendedName>
        <fullName evidence="1 8">Acyl-homoserine-lactone synthase</fullName>
        <ecNumber evidence="1 8">2.3.1.184</ecNumber>
    </recommendedName>
    <alternativeName>
        <fullName evidence="8">Autoinducer synthesis protein</fullName>
    </alternativeName>
</protein>
<dbReference type="Proteomes" id="UP000610594">
    <property type="component" value="Unassembled WGS sequence"/>
</dbReference>
<dbReference type="PANTHER" id="PTHR39322:SF1">
    <property type="entry name" value="ISOVALERYL-HOMOSERINE LACTONE SYNTHASE"/>
    <property type="match status" value="1"/>
</dbReference>
<keyword evidence="5 7" id="KW-0071">Autoinducer synthesis</keyword>
<keyword evidence="4 8" id="KW-0949">S-adenosyl-L-methionine</keyword>
<evidence type="ECO:0000256" key="3">
    <source>
        <dbReference type="ARBA" id="ARBA00022679"/>
    </source>
</evidence>
<accession>A0ABX0N4S0</accession>
<reference evidence="9 10" key="1">
    <citation type="submission" date="2019-10" db="EMBL/GenBank/DDBJ databases">
        <title>Taxonomy of Antarctic Massilia spp.: description of Massilia rubra sp. nov., Massilia aquatica sp. nov., Massilia mucilaginosa sp. nov., Massilia frigida sp. nov. isolated from streams, lakes and regoliths.</title>
        <authorList>
            <person name="Holochova P."/>
            <person name="Sedlacek I."/>
            <person name="Kralova S."/>
            <person name="Maslanova I."/>
            <person name="Busse H.-J."/>
            <person name="Stankova E."/>
            <person name="Vrbovska V."/>
            <person name="Kovarovic V."/>
            <person name="Bartak M."/>
            <person name="Svec P."/>
            <person name="Pantucek R."/>
        </authorList>
    </citation>
    <scope>NUCLEOTIDE SEQUENCE [LARGE SCALE GENOMIC DNA]</scope>
    <source>
        <strain evidence="9 10">CCM 8694</strain>
    </source>
</reference>
<dbReference type="RefSeq" id="WP_167241209.1">
    <property type="nucleotide sequence ID" value="NZ_WHJF01000237.1"/>
</dbReference>
<evidence type="ECO:0000256" key="1">
    <source>
        <dbReference type="ARBA" id="ARBA00012340"/>
    </source>
</evidence>
<evidence type="ECO:0000313" key="10">
    <source>
        <dbReference type="Proteomes" id="UP000610594"/>
    </source>
</evidence>
<comment type="catalytic activity">
    <reaction evidence="6 8">
        <text>a fatty acyl-[ACP] + S-adenosyl-L-methionine = an N-acyl-L-homoserine lactone + S-methyl-5'-thioadenosine + holo-[ACP] + H(+)</text>
        <dbReference type="Rhea" id="RHEA:10096"/>
        <dbReference type="Rhea" id="RHEA-COMP:9685"/>
        <dbReference type="Rhea" id="RHEA-COMP:14125"/>
        <dbReference type="ChEBI" id="CHEBI:15378"/>
        <dbReference type="ChEBI" id="CHEBI:17509"/>
        <dbReference type="ChEBI" id="CHEBI:55474"/>
        <dbReference type="ChEBI" id="CHEBI:59789"/>
        <dbReference type="ChEBI" id="CHEBI:64479"/>
        <dbReference type="ChEBI" id="CHEBI:138651"/>
        <dbReference type="EC" id="2.3.1.184"/>
    </reaction>
</comment>
<dbReference type="EMBL" id="WHJF01000237">
    <property type="protein sequence ID" value="NHZ67040.1"/>
    <property type="molecule type" value="Genomic_DNA"/>
</dbReference>
<dbReference type="PRINTS" id="PR01549">
    <property type="entry name" value="AUTOINDCRSYN"/>
</dbReference>